<comment type="similarity">
    <text evidence="1">Belongs to the non-flavoprotein flavin reductase family.</text>
</comment>
<evidence type="ECO:0000256" key="2">
    <source>
        <dbReference type="ARBA" id="ARBA00023002"/>
    </source>
</evidence>
<dbReference type="Pfam" id="PF01613">
    <property type="entry name" value="Flavin_Reduct"/>
    <property type="match status" value="1"/>
</dbReference>
<dbReference type="RefSeq" id="WP_340365924.1">
    <property type="nucleotide sequence ID" value="NZ_JBBKZV010000017.1"/>
</dbReference>
<dbReference type="Pfam" id="PF07729">
    <property type="entry name" value="FCD"/>
    <property type="match status" value="1"/>
</dbReference>
<keyword evidence="5" id="KW-0804">Transcription</keyword>
<reference evidence="8 9" key="1">
    <citation type="submission" date="2024-03" db="EMBL/GenBank/DDBJ databases">
        <title>Novel species of the genus Variovorax.</title>
        <authorList>
            <person name="Liu Q."/>
            <person name="Xin Y.-H."/>
        </authorList>
    </citation>
    <scope>NUCLEOTIDE SEQUENCE [LARGE SCALE GENOMIC DNA]</scope>
    <source>
        <strain evidence="8 9">KACC 18501</strain>
    </source>
</reference>
<proteinExistence type="inferred from homology"/>
<dbReference type="Gene3D" id="1.20.120.530">
    <property type="entry name" value="GntR ligand-binding domain-like"/>
    <property type="match status" value="1"/>
</dbReference>
<feature type="domain" description="GntR C-terminal" evidence="6">
    <location>
        <begin position="183"/>
        <end position="306"/>
    </location>
</feature>
<protein>
    <submittedName>
        <fullName evidence="8">Flavin reductase</fullName>
    </submittedName>
</protein>
<sequence length="326" mass="35701">MNHPTPHTEAIDPKLFRQLLGCFPTGVAIITTRTADGKPVGLTCNSFSSVSLEPPLVLFSLRKASSLLGTFVEADSFAINILSQSQDALSGRFASSKIADKFEGVPWRPGPLGTPLIDACLASFECRLHARHEAGDHDIFIGEVKHMSTGSTDHALVFYKGAYMMLAESLRKLVLEGQLGTVDIDEAYRALYGKLLRLACERATDAEVDAIEAAVDEIEQHQDADALPRRIEATARFFSSITLAGHNEALRLMAQTMTTVLRERMTHVIPMRPRPDVFPLRRKVVHCLRVRDAEGAVGALDQLITMLRKDEGARVDGGAESVPIEN</sequence>
<dbReference type="InterPro" id="IPR011711">
    <property type="entry name" value="GntR_C"/>
</dbReference>
<evidence type="ECO:0000256" key="5">
    <source>
        <dbReference type="ARBA" id="ARBA00023163"/>
    </source>
</evidence>
<dbReference type="InterPro" id="IPR002563">
    <property type="entry name" value="Flavin_Rdtase-like_dom"/>
</dbReference>
<evidence type="ECO:0000259" key="7">
    <source>
        <dbReference type="SMART" id="SM00903"/>
    </source>
</evidence>
<dbReference type="SMART" id="SM00895">
    <property type="entry name" value="FCD"/>
    <property type="match status" value="1"/>
</dbReference>
<dbReference type="SUPFAM" id="SSF50475">
    <property type="entry name" value="FMN-binding split barrel"/>
    <property type="match status" value="1"/>
</dbReference>
<comment type="caution">
    <text evidence="8">The sequence shown here is derived from an EMBL/GenBank/DDBJ whole genome shotgun (WGS) entry which is preliminary data.</text>
</comment>
<keyword evidence="3" id="KW-0805">Transcription regulation</keyword>
<dbReference type="Gene3D" id="2.30.110.10">
    <property type="entry name" value="Electron Transport, Fmn-binding Protein, Chain A"/>
    <property type="match status" value="1"/>
</dbReference>
<organism evidence="8 9">
    <name type="scientific">Variovorax humicola</name>
    <dbReference type="NCBI Taxonomy" id="1769758"/>
    <lineage>
        <taxon>Bacteria</taxon>
        <taxon>Pseudomonadati</taxon>
        <taxon>Pseudomonadota</taxon>
        <taxon>Betaproteobacteria</taxon>
        <taxon>Burkholderiales</taxon>
        <taxon>Comamonadaceae</taxon>
        <taxon>Variovorax</taxon>
    </lineage>
</organism>
<dbReference type="SMART" id="SM00903">
    <property type="entry name" value="Flavin_Reduct"/>
    <property type="match status" value="1"/>
</dbReference>
<dbReference type="InterPro" id="IPR012349">
    <property type="entry name" value="Split_barrel_FMN-bd"/>
</dbReference>
<name>A0ABU8W6I6_9BURK</name>
<feature type="domain" description="Flavin reductase like" evidence="7">
    <location>
        <begin position="20"/>
        <end position="165"/>
    </location>
</feature>
<evidence type="ECO:0000256" key="4">
    <source>
        <dbReference type="ARBA" id="ARBA00023125"/>
    </source>
</evidence>
<dbReference type="Proteomes" id="UP001363010">
    <property type="component" value="Unassembled WGS sequence"/>
</dbReference>
<dbReference type="PANTHER" id="PTHR30466">
    <property type="entry name" value="FLAVIN REDUCTASE"/>
    <property type="match status" value="1"/>
</dbReference>
<dbReference type="EMBL" id="JBBKZV010000017">
    <property type="protein sequence ID" value="MEJ8824901.1"/>
    <property type="molecule type" value="Genomic_DNA"/>
</dbReference>
<dbReference type="PANTHER" id="PTHR30466:SF11">
    <property type="entry name" value="FLAVIN-DEPENDENT MONOOXYGENASE, REDUCTASE SUBUNIT HSAB"/>
    <property type="match status" value="1"/>
</dbReference>
<evidence type="ECO:0000313" key="8">
    <source>
        <dbReference type="EMBL" id="MEJ8824901.1"/>
    </source>
</evidence>
<keyword evidence="9" id="KW-1185">Reference proteome</keyword>
<evidence type="ECO:0000256" key="3">
    <source>
        <dbReference type="ARBA" id="ARBA00023015"/>
    </source>
</evidence>
<evidence type="ECO:0000259" key="6">
    <source>
        <dbReference type="SMART" id="SM00895"/>
    </source>
</evidence>
<keyword evidence="2" id="KW-0560">Oxidoreductase</keyword>
<keyword evidence="4" id="KW-0238">DNA-binding</keyword>
<evidence type="ECO:0000313" key="9">
    <source>
        <dbReference type="Proteomes" id="UP001363010"/>
    </source>
</evidence>
<dbReference type="SUPFAM" id="SSF48008">
    <property type="entry name" value="GntR ligand-binding domain-like"/>
    <property type="match status" value="1"/>
</dbReference>
<gene>
    <name evidence="8" type="ORF">WKW80_23205</name>
</gene>
<dbReference type="InterPro" id="IPR008920">
    <property type="entry name" value="TF_FadR/GntR_C"/>
</dbReference>
<evidence type="ECO:0000256" key="1">
    <source>
        <dbReference type="ARBA" id="ARBA00008898"/>
    </source>
</evidence>
<accession>A0ABU8W6I6</accession>
<dbReference type="InterPro" id="IPR050268">
    <property type="entry name" value="NADH-dep_flavin_reductase"/>
</dbReference>